<dbReference type="OrthoDB" id="756728at2"/>
<name>A0A0D0GLW1_9SPHI</name>
<evidence type="ECO:0000313" key="2">
    <source>
        <dbReference type="EMBL" id="KIO77185.1"/>
    </source>
</evidence>
<reference evidence="2 3" key="1">
    <citation type="submission" date="2015-01" db="EMBL/GenBank/DDBJ databases">
        <title>Draft genome sequence of Pedobacter sp. NL19 isolated from sludge of an effluent treatment pond in an abandoned uranium mine.</title>
        <authorList>
            <person name="Santos T."/>
            <person name="Caetano T."/>
            <person name="Covas C."/>
            <person name="Cruz A."/>
            <person name="Mendo S."/>
        </authorList>
    </citation>
    <scope>NUCLEOTIDE SEQUENCE [LARGE SCALE GENOMIC DNA]</scope>
    <source>
        <strain evidence="2 3">NL19</strain>
    </source>
</reference>
<evidence type="ECO:0000256" key="1">
    <source>
        <dbReference type="SAM" id="Phobius"/>
    </source>
</evidence>
<feature type="transmembrane region" description="Helical" evidence="1">
    <location>
        <begin position="23"/>
        <end position="47"/>
    </location>
</feature>
<dbReference type="EMBL" id="JXRA01000044">
    <property type="protein sequence ID" value="KIO77185.1"/>
    <property type="molecule type" value="Genomic_DNA"/>
</dbReference>
<accession>A0A0D0GLW1</accession>
<evidence type="ECO:0008006" key="4">
    <source>
        <dbReference type="Google" id="ProtNLM"/>
    </source>
</evidence>
<keyword evidence="1" id="KW-0812">Transmembrane</keyword>
<organism evidence="2 3">
    <name type="scientific">Pedobacter lusitanus</name>
    <dbReference type="NCBI Taxonomy" id="1503925"/>
    <lineage>
        <taxon>Bacteria</taxon>
        <taxon>Pseudomonadati</taxon>
        <taxon>Bacteroidota</taxon>
        <taxon>Sphingobacteriia</taxon>
        <taxon>Sphingobacteriales</taxon>
        <taxon>Sphingobacteriaceae</taxon>
        <taxon>Pedobacter</taxon>
    </lineage>
</organism>
<dbReference type="Proteomes" id="UP000032049">
    <property type="component" value="Unassembled WGS sequence"/>
</dbReference>
<keyword evidence="1" id="KW-0472">Membrane</keyword>
<comment type="caution">
    <text evidence="2">The sequence shown here is derived from an EMBL/GenBank/DDBJ whole genome shotgun (WGS) entry which is preliminary data.</text>
</comment>
<evidence type="ECO:0000313" key="3">
    <source>
        <dbReference type="Proteomes" id="UP000032049"/>
    </source>
</evidence>
<dbReference type="Gene3D" id="2.40.30.170">
    <property type="match status" value="1"/>
</dbReference>
<proteinExistence type="predicted"/>
<dbReference type="RefSeq" id="WP_041881859.1">
    <property type="nucleotide sequence ID" value="NZ_CP157278.1"/>
</dbReference>
<sequence>MEKEIQLTETKKNDVTNRSEKWIFSWGAVLSALILSSLIPLAFMIPYKDSMSFNARFRTQHKIVPVISPYNGIIKRDVFDINDAITPNTFLFTIFDLSAQKETSVYAKESGYYMPYKIKFRNKTYVSKNDTLFYIMPDIKNKNEIYCTADADEFDISKLSIGDKVQVSVERYGEDFNIPGTVSSIAKCPDRSGKYPFQINLEYDDIRDLSEKGMLNFNQEGKAQVKFKTQKLGYKLLSLL</sequence>
<keyword evidence="1" id="KW-1133">Transmembrane helix</keyword>
<protein>
    <recommendedName>
        <fullName evidence="4">HlyD family secretion protein</fullName>
    </recommendedName>
</protein>
<keyword evidence="3" id="KW-1185">Reference proteome</keyword>
<gene>
    <name evidence="2" type="ORF">TH53_11175</name>
</gene>
<dbReference type="AlphaFoldDB" id="A0A0D0GLW1"/>